<gene>
    <name evidence="2" type="ORF">LYNGBM3L_28800</name>
</gene>
<feature type="domain" description="MvdD-like pre-ATP grasp" evidence="1">
    <location>
        <begin position="8"/>
        <end position="124"/>
    </location>
</feature>
<dbReference type="Pfam" id="PF21068">
    <property type="entry name" value="ATPgraspMvdD"/>
    <property type="match status" value="1"/>
</dbReference>
<dbReference type="Gene3D" id="3.30.470.20">
    <property type="entry name" value="ATP-grasp fold, B domain"/>
    <property type="match status" value="1"/>
</dbReference>
<dbReference type="HOGENOM" id="CLU_055286_0_1_3"/>
<name>F4XP96_9CYAN</name>
<dbReference type="InterPro" id="IPR026446">
    <property type="entry name" value="ATP_grasp_MvdC"/>
</dbReference>
<evidence type="ECO:0000313" key="2">
    <source>
        <dbReference type="EMBL" id="EGJ33631.1"/>
    </source>
</evidence>
<dbReference type="PANTHER" id="PTHR21621">
    <property type="entry name" value="RIBOSOMAL PROTEIN S6 MODIFICATION PROTEIN"/>
    <property type="match status" value="1"/>
</dbReference>
<dbReference type="GO" id="GO:0018169">
    <property type="term" value="F:ribosomal S6-glutamic acid ligase activity"/>
    <property type="evidence" value="ECO:0007669"/>
    <property type="project" value="TreeGrafter"/>
</dbReference>
<dbReference type="NCBIfam" id="TIGR04185">
    <property type="entry name" value="ATPgraspMvdC"/>
    <property type="match status" value="1"/>
</dbReference>
<sequence length="325" mass="36991">MSSSGDLILLLTHSGDFFTIDRVAEALSKKGARPFRFDTDKFPLDVQLRAQFDQSQSSYRLKYGAEVISSEDVKAVWMRRIWEPNLGENLDPQFKESCIRESFATLSGLWDSLRGVRWIDDLAKAGAANNKQRQLRVASEVGLVIPKTLITNDPEAVREFFQQVKGKMVTKLLKALSYSMEYTPFFLYTSIVKEEDLLDAESLRYCPMVFQEQIPKQLELRVIFVQGKVFVGALDSSIYEKSTVDWRQPNAEVGAWQHYELPDEIVDRIRALMDYFGLLYGALDFIVTPSGDYVFLEVNPGGEWGMLERDLELPISNAIAEALIS</sequence>
<evidence type="ECO:0000259" key="1">
    <source>
        <dbReference type="Pfam" id="PF21068"/>
    </source>
</evidence>
<evidence type="ECO:0000313" key="3">
    <source>
        <dbReference type="Proteomes" id="UP000003959"/>
    </source>
</evidence>
<dbReference type="GO" id="GO:0005737">
    <property type="term" value="C:cytoplasm"/>
    <property type="evidence" value="ECO:0007669"/>
    <property type="project" value="TreeGrafter"/>
</dbReference>
<dbReference type="InterPro" id="IPR048936">
    <property type="entry name" value="MvdD-like_ATPgrasp"/>
</dbReference>
<dbReference type="PANTHER" id="PTHR21621:SF0">
    <property type="entry name" value="BETA-CITRYLGLUTAMATE SYNTHASE B-RELATED"/>
    <property type="match status" value="1"/>
</dbReference>
<reference evidence="3" key="1">
    <citation type="journal article" date="2011" name="Proc. Natl. Acad. Sci. U.S.A.">
        <title>Genomic insights into the physiology and ecology of the marine filamentous cyanobacterium Lyngbya majuscula.</title>
        <authorList>
            <person name="Jones A.C."/>
            <person name="Monroe E.A."/>
            <person name="Podell S."/>
            <person name="Hess W.R."/>
            <person name="Klages S."/>
            <person name="Esquenazi E."/>
            <person name="Niessen S."/>
            <person name="Hoover H."/>
            <person name="Rothmann M."/>
            <person name="Lasken R.S."/>
            <person name="Yates J.R.III."/>
            <person name="Reinhardt R."/>
            <person name="Kube M."/>
            <person name="Burkart M.D."/>
            <person name="Allen E.E."/>
            <person name="Dorrestein P.C."/>
            <person name="Gerwick W.H."/>
            <person name="Gerwick L."/>
        </authorList>
    </citation>
    <scope>NUCLEOTIDE SEQUENCE [LARGE SCALE GENOMIC DNA]</scope>
    <source>
        <strain evidence="3">3L</strain>
    </source>
</reference>
<dbReference type="EMBL" id="GL890843">
    <property type="protein sequence ID" value="EGJ33631.1"/>
    <property type="molecule type" value="Genomic_DNA"/>
</dbReference>
<dbReference type="OrthoDB" id="583309at2"/>
<dbReference type="RefSeq" id="WP_008181877.1">
    <property type="nucleotide sequence ID" value="NZ_GL890843.1"/>
</dbReference>
<dbReference type="eggNOG" id="COG0189">
    <property type="taxonomic scope" value="Bacteria"/>
</dbReference>
<protein>
    <submittedName>
        <fullName evidence="2">RimK-like ATP-grasp domain protein</fullName>
    </submittedName>
</protein>
<organism evidence="2 3">
    <name type="scientific">Moorena producens 3L</name>
    <dbReference type="NCBI Taxonomy" id="489825"/>
    <lineage>
        <taxon>Bacteria</taxon>
        <taxon>Bacillati</taxon>
        <taxon>Cyanobacteriota</taxon>
        <taxon>Cyanophyceae</taxon>
        <taxon>Coleofasciculales</taxon>
        <taxon>Coleofasciculaceae</taxon>
        <taxon>Moorena</taxon>
    </lineage>
</organism>
<dbReference type="AlphaFoldDB" id="F4XP96"/>
<dbReference type="Proteomes" id="UP000003959">
    <property type="component" value="Unassembled WGS sequence"/>
</dbReference>
<proteinExistence type="predicted"/>
<keyword evidence="3" id="KW-1185">Reference proteome</keyword>
<accession>F4XP96</accession>
<dbReference type="SUPFAM" id="SSF56059">
    <property type="entry name" value="Glutathione synthetase ATP-binding domain-like"/>
    <property type="match status" value="1"/>
</dbReference>
<dbReference type="GO" id="GO:0009432">
    <property type="term" value="P:SOS response"/>
    <property type="evidence" value="ECO:0007669"/>
    <property type="project" value="TreeGrafter"/>
</dbReference>